<organism evidence="2">
    <name type="scientific">Hokovirus HKV1</name>
    <dbReference type="NCBI Taxonomy" id="1977638"/>
    <lineage>
        <taxon>Viruses</taxon>
        <taxon>Varidnaviria</taxon>
        <taxon>Bamfordvirae</taxon>
        <taxon>Nucleocytoviricota</taxon>
        <taxon>Megaviricetes</taxon>
        <taxon>Imitervirales</taxon>
        <taxon>Mimiviridae</taxon>
        <taxon>Klosneuvirinae</taxon>
        <taxon>Hokovirus</taxon>
    </lineage>
</organism>
<sequence length="116" mass="13100">MLKIAIVGSRTFNDYELFKKYLTEYIDNIQEYSIVSGGAIGTDTMAKKFAIENNKEILEILPDWKKHGKIAGILRNTDIIKAADIVIAFIKDNSAGTRDSIEKAKKMNKTLKVYNL</sequence>
<evidence type="ECO:0000259" key="1">
    <source>
        <dbReference type="Pfam" id="PF10686"/>
    </source>
</evidence>
<feature type="domain" description="YspA cpYpsA-related SLOG" evidence="1">
    <location>
        <begin position="3"/>
        <end position="67"/>
    </location>
</feature>
<gene>
    <name evidence="2" type="ORF">Hokovirus_1_264</name>
</gene>
<evidence type="ECO:0000313" key="2">
    <source>
        <dbReference type="EMBL" id="ARF10385.1"/>
    </source>
</evidence>
<dbReference type="Pfam" id="PF10686">
    <property type="entry name" value="YAcAr"/>
    <property type="match status" value="1"/>
</dbReference>
<dbReference type="EMBL" id="KY684103">
    <property type="protein sequence ID" value="ARF10385.1"/>
    <property type="molecule type" value="Genomic_DNA"/>
</dbReference>
<protein>
    <recommendedName>
        <fullName evidence="1">YspA cpYpsA-related SLOG domain-containing protein</fullName>
    </recommendedName>
</protein>
<dbReference type="Gene3D" id="3.40.50.450">
    <property type="match status" value="1"/>
</dbReference>
<dbReference type="SUPFAM" id="SSF102405">
    <property type="entry name" value="MCP/YpsA-like"/>
    <property type="match status" value="1"/>
</dbReference>
<accession>A0A1V0SF92</accession>
<dbReference type="InterPro" id="IPR019627">
    <property type="entry name" value="YAcAr"/>
</dbReference>
<proteinExistence type="predicted"/>
<reference evidence="2" key="1">
    <citation type="journal article" date="2017" name="Science">
        <title>Giant viruses with an expanded complement of translation system components.</title>
        <authorList>
            <person name="Schulz F."/>
            <person name="Yutin N."/>
            <person name="Ivanova N.N."/>
            <person name="Ortega D.R."/>
            <person name="Lee T.K."/>
            <person name="Vierheilig J."/>
            <person name="Daims H."/>
            <person name="Horn M."/>
            <person name="Wagner M."/>
            <person name="Jensen G.J."/>
            <person name="Kyrpides N.C."/>
            <person name="Koonin E.V."/>
            <person name="Woyke T."/>
        </authorList>
    </citation>
    <scope>NUCLEOTIDE SEQUENCE</scope>
    <source>
        <strain evidence="2">HKV1</strain>
    </source>
</reference>
<name>A0A1V0SF92_9VIRU</name>